<feature type="region of interest" description="Disordered" evidence="1">
    <location>
        <begin position="1"/>
        <end position="25"/>
    </location>
</feature>
<evidence type="ECO:0000256" key="1">
    <source>
        <dbReference type="SAM" id="MobiDB-lite"/>
    </source>
</evidence>
<evidence type="ECO:0000313" key="2">
    <source>
        <dbReference type="EMBL" id="OMJ75889.1"/>
    </source>
</evidence>
<gene>
    <name evidence="2" type="ORF">SteCoe_24866</name>
</gene>
<evidence type="ECO:0000313" key="3">
    <source>
        <dbReference type="Proteomes" id="UP000187209"/>
    </source>
</evidence>
<protein>
    <submittedName>
        <fullName evidence="2">Uncharacterized protein</fullName>
    </submittedName>
</protein>
<dbReference type="Proteomes" id="UP000187209">
    <property type="component" value="Unassembled WGS sequence"/>
</dbReference>
<dbReference type="AlphaFoldDB" id="A0A1R2BGM7"/>
<reference evidence="2 3" key="1">
    <citation type="submission" date="2016-11" db="EMBL/GenBank/DDBJ databases">
        <title>The macronuclear genome of Stentor coeruleus: a giant cell with tiny introns.</title>
        <authorList>
            <person name="Slabodnick M."/>
            <person name="Ruby J.G."/>
            <person name="Reiff S.B."/>
            <person name="Swart E.C."/>
            <person name="Gosai S."/>
            <person name="Prabakaran S."/>
            <person name="Witkowska E."/>
            <person name="Larue G.E."/>
            <person name="Fisher S."/>
            <person name="Freeman R.M."/>
            <person name="Gunawardena J."/>
            <person name="Chu W."/>
            <person name="Stover N.A."/>
            <person name="Gregory B.D."/>
            <person name="Nowacki M."/>
            <person name="Derisi J."/>
            <person name="Roy S.W."/>
            <person name="Marshall W.F."/>
            <person name="Sood P."/>
        </authorList>
    </citation>
    <scope>NUCLEOTIDE SEQUENCE [LARGE SCALE GENOMIC DNA]</scope>
    <source>
        <strain evidence="2">WM001</strain>
    </source>
</reference>
<sequence length="149" mass="16846">MLPTRKNKDPIAALQSKKPKKLPLNTKTGMKTLKHYNSCFHQKVLNRKDTLLGPTTYISSVKKHELTKTLQAYYSIGDLSKFPENTSQLKNNNPQVESNEIASNKNKKIKCEGFCGKIFHISMLNSIVMGNDKKHLCPNCIEQILFGVP</sequence>
<dbReference type="EMBL" id="MPUH01000663">
    <property type="protein sequence ID" value="OMJ75889.1"/>
    <property type="molecule type" value="Genomic_DNA"/>
</dbReference>
<name>A0A1R2BGM7_9CILI</name>
<proteinExistence type="predicted"/>
<accession>A0A1R2BGM7</accession>
<keyword evidence="3" id="KW-1185">Reference proteome</keyword>
<organism evidence="2 3">
    <name type="scientific">Stentor coeruleus</name>
    <dbReference type="NCBI Taxonomy" id="5963"/>
    <lineage>
        <taxon>Eukaryota</taxon>
        <taxon>Sar</taxon>
        <taxon>Alveolata</taxon>
        <taxon>Ciliophora</taxon>
        <taxon>Postciliodesmatophora</taxon>
        <taxon>Heterotrichea</taxon>
        <taxon>Heterotrichida</taxon>
        <taxon>Stentoridae</taxon>
        <taxon>Stentor</taxon>
    </lineage>
</organism>
<comment type="caution">
    <text evidence="2">The sequence shown here is derived from an EMBL/GenBank/DDBJ whole genome shotgun (WGS) entry which is preliminary data.</text>
</comment>